<sequence length="39" mass="3874">MIGPGAAVGDDVRLQRVVVWDGAVIPAGAVLTDQIVGAS</sequence>
<dbReference type="InterPro" id="IPR011004">
    <property type="entry name" value="Trimer_LpxA-like_sf"/>
</dbReference>
<reference evidence="1" key="1">
    <citation type="submission" date="2018-06" db="EMBL/GenBank/DDBJ databases">
        <authorList>
            <person name="Zhirakovskaya E."/>
        </authorList>
    </citation>
    <scope>NUCLEOTIDE SEQUENCE</scope>
</reference>
<accession>A0A3B0V7Z2</accession>
<gene>
    <name evidence="1" type="ORF">MNBD_DELTA03-1575</name>
</gene>
<proteinExistence type="predicted"/>
<name>A0A3B0V7Z2_9ZZZZ</name>
<dbReference type="SUPFAM" id="SSF51161">
    <property type="entry name" value="Trimeric LpxA-like enzymes"/>
    <property type="match status" value="1"/>
</dbReference>
<dbReference type="AlphaFoldDB" id="A0A3B0V7Z2"/>
<protein>
    <submittedName>
        <fullName evidence="1">Uncharacterized protein</fullName>
    </submittedName>
</protein>
<organism evidence="1">
    <name type="scientific">hydrothermal vent metagenome</name>
    <dbReference type="NCBI Taxonomy" id="652676"/>
    <lineage>
        <taxon>unclassified sequences</taxon>
        <taxon>metagenomes</taxon>
        <taxon>ecological metagenomes</taxon>
    </lineage>
</organism>
<evidence type="ECO:0000313" key="1">
    <source>
        <dbReference type="EMBL" id="VAW39695.1"/>
    </source>
</evidence>
<dbReference type="EMBL" id="UOEX01000296">
    <property type="protein sequence ID" value="VAW39695.1"/>
    <property type="molecule type" value="Genomic_DNA"/>
</dbReference>
<dbReference type="Gene3D" id="2.160.10.10">
    <property type="entry name" value="Hexapeptide repeat proteins"/>
    <property type="match status" value="1"/>
</dbReference>